<dbReference type="OrthoDB" id="9795813at2"/>
<dbReference type="GO" id="GO:0005886">
    <property type="term" value="C:plasma membrane"/>
    <property type="evidence" value="ECO:0007669"/>
    <property type="project" value="InterPro"/>
</dbReference>
<reference evidence="2 3" key="1">
    <citation type="submission" date="2017-05" db="EMBL/GenBank/DDBJ databases">
        <title>Vagococcus spp. assemblies.</title>
        <authorList>
            <person name="Gulvik C.A."/>
        </authorList>
    </citation>
    <scope>NUCLEOTIDE SEQUENCE [LARGE SCALE GENOMIC DNA]</scope>
    <source>
        <strain evidence="2 3">DSM 24756</strain>
    </source>
</reference>
<dbReference type="GO" id="GO:0015234">
    <property type="term" value="F:thiamine transmembrane transporter activity"/>
    <property type="evidence" value="ECO:0007669"/>
    <property type="project" value="InterPro"/>
</dbReference>
<dbReference type="Pfam" id="PF09515">
    <property type="entry name" value="Thia_YuaJ"/>
    <property type="match status" value="1"/>
</dbReference>
<keyword evidence="1" id="KW-0472">Membrane</keyword>
<organism evidence="2 3">
    <name type="scientific">Vagococcus entomophilus</name>
    <dbReference type="NCBI Taxonomy" id="1160095"/>
    <lineage>
        <taxon>Bacteria</taxon>
        <taxon>Bacillati</taxon>
        <taxon>Bacillota</taxon>
        <taxon>Bacilli</taxon>
        <taxon>Lactobacillales</taxon>
        <taxon>Enterococcaceae</taxon>
        <taxon>Vagococcus</taxon>
    </lineage>
</organism>
<evidence type="ECO:0000313" key="2">
    <source>
        <dbReference type="EMBL" id="RSU07408.1"/>
    </source>
</evidence>
<keyword evidence="1" id="KW-1133">Transmembrane helix</keyword>
<keyword evidence="3" id="KW-1185">Reference proteome</keyword>
<dbReference type="Proteomes" id="UP000288669">
    <property type="component" value="Unassembled WGS sequence"/>
</dbReference>
<feature type="transmembrane region" description="Helical" evidence="1">
    <location>
        <begin position="148"/>
        <end position="172"/>
    </location>
</feature>
<dbReference type="EMBL" id="NGJZ01000002">
    <property type="protein sequence ID" value="RSU07408.1"/>
    <property type="molecule type" value="Genomic_DNA"/>
</dbReference>
<accession>A0A430AHP1</accession>
<evidence type="ECO:0000256" key="1">
    <source>
        <dbReference type="SAM" id="Phobius"/>
    </source>
</evidence>
<gene>
    <name evidence="2" type="ORF">CBF30_07065</name>
</gene>
<keyword evidence="1" id="KW-0812">Transmembrane</keyword>
<dbReference type="AlphaFoldDB" id="A0A430AHP1"/>
<feature type="transmembrane region" description="Helical" evidence="1">
    <location>
        <begin position="12"/>
        <end position="44"/>
    </location>
</feature>
<name>A0A430AHP1_9ENTE</name>
<proteinExistence type="predicted"/>
<sequence>MRLNVWIEGTIVAALAMAFSFIPTTIGSSFSISLGCIPLTVYAFRRGVKPTLFSGLVWGLLHFLTGQVYYLSVSQVLIEYLIAFTCIGFAGVVSEKLQVALAQNNGHQVTKLIIQGTFSGILARYFWHFVAGVIFWGSYALWGMNPWIFSLVMNGASGLATGVVTLIVVLVISKKWPQLLRPSK</sequence>
<protein>
    <submittedName>
        <fullName evidence="2">Energy-coupled thiamine transporter ThiT</fullName>
    </submittedName>
</protein>
<dbReference type="Gene3D" id="1.10.1760.20">
    <property type="match status" value="1"/>
</dbReference>
<feature type="transmembrane region" description="Helical" evidence="1">
    <location>
        <begin position="51"/>
        <end position="71"/>
    </location>
</feature>
<dbReference type="InterPro" id="IPR012651">
    <property type="entry name" value="Thia_Transptr_ThiT"/>
</dbReference>
<comment type="caution">
    <text evidence="2">The sequence shown here is derived from an EMBL/GenBank/DDBJ whole genome shotgun (WGS) entry which is preliminary data.</text>
</comment>
<evidence type="ECO:0000313" key="3">
    <source>
        <dbReference type="Proteomes" id="UP000288669"/>
    </source>
</evidence>
<dbReference type="NCBIfam" id="TIGR02357">
    <property type="entry name" value="ECF_ThiT_YuaJ"/>
    <property type="match status" value="1"/>
</dbReference>
<feature type="transmembrane region" description="Helical" evidence="1">
    <location>
        <begin position="77"/>
        <end position="94"/>
    </location>
</feature>
<feature type="transmembrane region" description="Helical" evidence="1">
    <location>
        <begin position="125"/>
        <end position="142"/>
    </location>
</feature>